<name>A0A6F8XZU9_9ACTN</name>
<organism evidence="2 3">
    <name type="scientific">Phytohabitans flavus</name>
    <dbReference type="NCBI Taxonomy" id="1076124"/>
    <lineage>
        <taxon>Bacteria</taxon>
        <taxon>Bacillati</taxon>
        <taxon>Actinomycetota</taxon>
        <taxon>Actinomycetes</taxon>
        <taxon>Micromonosporales</taxon>
        <taxon>Micromonosporaceae</taxon>
    </lineage>
</organism>
<feature type="region of interest" description="Disordered" evidence="1">
    <location>
        <begin position="33"/>
        <end position="64"/>
    </location>
</feature>
<proteinExistence type="predicted"/>
<evidence type="ECO:0000313" key="2">
    <source>
        <dbReference type="EMBL" id="BCB79337.1"/>
    </source>
</evidence>
<dbReference type="EMBL" id="AP022870">
    <property type="protein sequence ID" value="BCB79337.1"/>
    <property type="molecule type" value="Genomic_DNA"/>
</dbReference>
<keyword evidence="3" id="KW-1185">Reference proteome</keyword>
<dbReference type="Proteomes" id="UP000502508">
    <property type="component" value="Chromosome"/>
</dbReference>
<feature type="compositionally biased region" description="Low complexity" evidence="1">
    <location>
        <begin position="33"/>
        <end position="49"/>
    </location>
</feature>
<sequence>MKGPRSGNIRPKRSGGVAAYAACDPANGGAAPIATAPAAAPPTRAMNPRRLTEEVESDRGRRREGMRCRLSGALWERA</sequence>
<reference evidence="2 3" key="1">
    <citation type="submission" date="2020-03" db="EMBL/GenBank/DDBJ databases">
        <title>Whole genome shotgun sequence of Phytohabitans flavus NBRC 107702.</title>
        <authorList>
            <person name="Komaki H."/>
            <person name="Tamura T."/>
        </authorList>
    </citation>
    <scope>NUCLEOTIDE SEQUENCE [LARGE SCALE GENOMIC DNA]</scope>
    <source>
        <strain evidence="2 3">NBRC 107702</strain>
    </source>
</reference>
<dbReference type="KEGG" id="pfla:Pflav_057470"/>
<reference evidence="2 3" key="2">
    <citation type="submission" date="2020-03" db="EMBL/GenBank/DDBJ databases">
        <authorList>
            <person name="Ichikawa N."/>
            <person name="Kimura A."/>
            <person name="Kitahashi Y."/>
            <person name="Uohara A."/>
        </authorList>
    </citation>
    <scope>NUCLEOTIDE SEQUENCE [LARGE SCALE GENOMIC DNA]</scope>
    <source>
        <strain evidence="2 3">NBRC 107702</strain>
    </source>
</reference>
<evidence type="ECO:0000256" key="1">
    <source>
        <dbReference type="SAM" id="MobiDB-lite"/>
    </source>
</evidence>
<dbReference type="AlphaFoldDB" id="A0A6F8XZU9"/>
<accession>A0A6F8XZU9</accession>
<evidence type="ECO:0000313" key="3">
    <source>
        <dbReference type="Proteomes" id="UP000502508"/>
    </source>
</evidence>
<feature type="compositionally biased region" description="Basic and acidic residues" evidence="1">
    <location>
        <begin position="50"/>
        <end position="64"/>
    </location>
</feature>
<gene>
    <name evidence="2" type="ORF">Pflav_057470</name>
</gene>
<protein>
    <submittedName>
        <fullName evidence="2">Uncharacterized protein</fullName>
    </submittedName>
</protein>